<protein>
    <recommendedName>
        <fullName evidence="3">Type II toxin-antitoxin system VapC family toxin</fullName>
    </recommendedName>
</protein>
<dbReference type="GeneID" id="56082199"/>
<proteinExistence type="predicted"/>
<organism evidence="1 2">
    <name type="scientific">Halosimplex pelagicum</name>
    <dbReference type="NCBI Taxonomy" id="869886"/>
    <lineage>
        <taxon>Archaea</taxon>
        <taxon>Methanobacteriati</taxon>
        <taxon>Methanobacteriota</taxon>
        <taxon>Stenosarchaea group</taxon>
        <taxon>Halobacteria</taxon>
        <taxon>Halobacteriales</taxon>
        <taxon>Haloarculaceae</taxon>
        <taxon>Halosimplex</taxon>
    </lineage>
</organism>
<sequence>MATYMVDAVALLRYLVDELPDAADEVFSRAEQGIDVLQAPDVQVAEALYQVDNGGVVAGIKLQGDPRETLRRLVTNGPVKVTSIGEHELAVFASEIDLYTMHDGLLASAHRVQNTKAIVTNDEAFSGEETVWN</sequence>
<dbReference type="RefSeq" id="WP_179921120.1">
    <property type="nucleotide sequence ID" value="NZ_CP058909.1"/>
</dbReference>
<dbReference type="EMBL" id="CP058909">
    <property type="protein sequence ID" value="QLH81282.1"/>
    <property type="molecule type" value="Genomic_DNA"/>
</dbReference>
<gene>
    <name evidence="1" type="ORF">HZS54_06380</name>
</gene>
<dbReference type="Proteomes" id="UP000509346">
    <property type="component" value="Chromosome"/>
</dbReference>
<evidence type="ECO:0000313" key="2">
    <source>
        <dbReference type="Proteomes" id="UP000509346"/>
    </source>
</evidence>
<dbReference type="AlphaFoldDB" id="A0A7D5PA52"/>
<name>A0A7D5PA52_9EURY</name>
<keyword evidence="2" id="KW-1185">Reference proteome</keyword>
<evidence type="ECO:0008006" key="3">
    <source>
        <dbReference type="Google" id="ProtNLM"/>
    </source>
</evidence>
<reference evidence="1 2" key="1">
    <citation type="submission" date="2020-07" db="EMBL/GenBank/DDBJ databases">
        <title>Halosimplex litoreum sp. nov. and Halosimplex rubrum sp. nov., isolated from different salt environments.</title>
        <authorList>
            <person name="Cui H."/>
        </authorList>
    </citation>
    <scope>NUCLEOTIDE SEQUENCE [LARGE SCALE GENOMIC DNA]</scope>
    <source>
        <strain evidence="1 2">R2</strain>
    </source>
</reference>
<dbReference type="KEGG" id="hpel:HZS54_06380"/>
<evidence type="ECO:0000313" key="1">
    <source>
        <dbReference type="EMBL" id="QLH81282.1"/>
    </source>
</evidence>
<dbReference type="OrthoDB" id="210968at2157"/>
<accession>A0A7D5PA52</accession>